<evidence type="ECO:0000256" key="12">
    <source>
        <dbReference type="ARBA" id="ARBA00023154"/>
    </source>
</evidence>
<evidence type="ECO:0000256" key="8">
    <source>
        <dbReference type="ARBA" id="ARBA00022723"/>
    </source>
</evidence>
<dbReference type="RefSeq" id="WP_010497371.1">
    <property type="nucleotide sequence ID" value="NZ_JQBK01000092.1"/>
</dbReference>
<dbReference type="GO" id="GO:0009014">
    <property type="term" value="F:succinyl-diaminopimelate desuccinylase activity"/>
    <property type="evidence" value="ECO:0007669"/>
    <property type="project" value="UniProtKB-EC"/>
</dbReference>
<comment type="caution">
    <text evidence="16">The sequence shown here is derived from an EMBL/GenBank/DDBJ whole genome shotgun (WGS) entry which is preliminary data.</text>
</comment>
<evidence type="ECO:0000259" key="15">
    <source>
        <dbReference type="Pfam" id="PF07687"/>
    </source>
</evidence>
<keyword evidence="8" id="KW-0479">Metal-binding</keyword>
<dbReference type="SUPFAM" id="SSF55031">
    <property type="entry name" value="Bacterial exopeptidase dimerisation domain"/>
    <property type="match status" value="1"/>
</dbReference>
<dbReference type="InterPro" id="IPR001261">
    <property type="entry name" value="ArgE/DapE_CS"/>
</dbReference>
<evidence type="ECO:0000256" key="10">
    <source>
        <dbReference type="ARBA" id="ARBA00022833"/>
    </source>
</evidence>
<evidence type="ECO:0000256" key="4">
    <source>
        <dbReference type="ARBA" id="ARBA00006247"/>
    </source>
</evidence>
<dbReference type="AlphaFoldDB" id="A0A0R2K1H5"/>
<dbReference type="GO" id="GO:0019877">
    <property type="term" value="P:diaminopimelate biosynthetic process"/>
    <property type="evidence" value="ECO:0007669"/>
    <property type="project" value="UniProtKB-KW"/>
</dbReference>
<keyword evidence="12" id="KW-0457">Lysine biosynthesis</keyword>
<dbReference type="EMBL" id="JQBK01000092">
    <property type="protein sequence ID" value="KRN81013.1"/>
    <property type="molecule type" value="Genomic_DNA"/>
</dbReference>
<dbReference type="PROSITE" id="PS00759">
    <property type="entry name" value="ARGE_DAPE_CPG2_2"/>
    <property type="match status" value="1"/>
</dbReference>
<organism evidence="16 17">
    <name type="scientific">Ligilactobacillus acidipiscis</name>
    <dbReference type="NCBI Taxonomy" id="89059"/>
    <lineage>
        <taxon>Bacteria</taxon>
        <taxon>Bacillati</taxon>
        <taxon>Bacillota</taxon>
        <taxon>Bacilli</taxon>
        <taxon>Lactobacillales</taxon>
        <taxon>Lactobacillaceae</taxon>
        <taxon>Ligilactobacillus</taxon>
    </lineage>
</organism>
<keyword evidence="13" id="KW-0170">Cobalt</keyword>
<comment type="similarity">
    <text evidence="4">Belongs to the peptidase M20A family.</text>
</comment>
<comment type="cofactor">
    <cofactor evidence="2">
        <name>Zn(2+)</name>
        <dbReference type="ChEBI" id="CHEBI:29105"/>
    </cofactor>
</comment>
<name>A0A0R2K1H5_9LACO</name>
<evidence type="ECO:0000313" key="17">
    <source>
        <dbReference type="Proteomes" id="UP000051491"/>
    </source>
</evidence>
<evidence type="ECO:0000256" key="14">
    <source>
        <dbReference type="ARBA" id="ARBA00051301"/>
    </source>
</evidence>
<evidence type="ECO:0000256" key="7">
    <source>
        <dbReference type="ARBA" id="ARBA00022605"/>
    </source>
</evidence>
<dbReference type="InterPro" id="IPR002933">
    <property type="entry name" value="Peptidase_M20"/>
</dbReference>
<reference evidence="16 17" key="1">
    <citation type="journal article" date="2015" name="Genome Announc.">
        <title>Expanding the biotechnology potential of lactobacilli through comparative genomics of 213 strains and associated genera.</title>
        <authorList>
            <person name="Sun Z."/>
            <person name="Harris H.M."/>
            <person name="McCann A."/>
            <person name="Guo C."/>
            <person name="Argimon S."/>
            <person name="Zhang W."/>
            <person name="Yang X."/>
            <person name="Jeffery I.B."/>
            <person name="Cooney J.C."/>
            <person name="Kagawa T.F."/>
            <person name="Liu W."/>
            <person name="Song Y."/>
            <person name="Salvetti E."/>
            <person name="Wrobel A."/>
            <person name="Rasinkangas P."/>
            <person name="Parkhill J."/>
            <person name="Rea M.C."/>
            <person name="O'Sullivan O."/>
            <person name="Ritari J."/>
            <person name="Douillard F.P."/>
            <person name="Paul Ross R."/>
            <person name="Yang R."/>
            <person name="Briner A.E."/>
            <person name="Felis G.E."/>
            <person name="de Vos W.M."/>
            <person name="Barrangou R."/>
            <person name="Klaenhammer T.R."/>
            <person name="Caufield P.W."/>
            <person name="Cui Y."/>
            <person name="Zhang H."/>
            <person name="O'Toole P.W."/>
        </authorList>
    </citation>
    <scope>NUCLEOTIDE SEQUENCE [LARGE SCALE GENOMIC DNA]</scope>
    <source>
        <strain evidence="16 17">DSM 15353</strain>
    </source>
</reference>
<dbReference type="CDD" id="cd08659">
    <property type="entry name" value="M20_ArgE_DapE-like"/>
    <property type="match status" value="1"/>
</dbReference>
<dbReference type="OrthoDB" id="9792335at2"/>
<dbReference type="EC" id="3.5.1.18" evidence="5"/>
<dbReference type="Gene3D" id="3.40.630.10">
    <property type="entry name" value="Zn peptidases"/>
    <property type="match status" value="2"/>
</dbReference>
<evidence type="ECO:0000313" key="16">
    <source>
        <dbReference type="EMBL" id="KRN81013.1"/>
    </source>
</evidence>
<sequence>MNKNSKIEILQKMIQIPSINDHETDVADYIISLFVPYPEVKFEKVEYAPGRDNLVVTFGDPTGPTFGLSGHMDVVAAGNEADWQFGPFSGTIQDGKVFGRGASDMKSGLAAVVSAMLELLETGTKLNGQIRLLATVGEETGEYGAAQLTRAGYADDLVGLIIAEPSTDMKEMVYTARGVIDYEVTSTGKGAHSARPWLGINAIDNLWDFYHLAKKRLSKFSHGDPILGHVTHEITKISGGEQVNSIPAQAKYMGNIRTIPEYPNKMFYAELESVLAELNSKEGYELSLRYSFPEESIIGSADTPLAKTAAKIYQDVFHEMPKLTGSLGANDGAEFLQAKGDFNSLVCGPGSDTSHQANEYVDVAIYLKAIEFYKQLALKFVG</sequence>
<dbReference type="InterPro" id="IPR011650">
    <property type="entry name" value="Peptidase_M20_dimer"/>
</dbReference>
<dbReference type="NCBIfam" id="TIGR01910">
    <property type="entry name" value="DapE-ArgE"/>
    <property type="match status" value="1"/>
</dbReference>
<dbReference type="GO" id="GO:0046872">
    <property type="term" value="F:metal ion binding"/>
    <property type="evidence" value="ECO:0007669"/>
    <property type="project" value="UniProtKB-KW"/>
</dbReference>
<proteinExistence type="inferred from homology"/>
<evidence type="ECO:0000256" key="9">
    <source>
        <dbReference type="ARBA" id="ARBA00022801"/>
    </source>
</evidence>
<dbReference type="STRING" id="89059.LAC1533_0610"/>
<evidence type="ECO:0000256" key="13">
    <source>
        <dbReference type="ARBA" id="ARBA00023285"/>
    </source>
</evidence>
<dbReference type="Pfam" id="PF01546">
    <property type="entry name" value="Peptidase_M20"/>
    <property type="match status" value="1"/>
</dbReference>
<dbReference type="InterPro" id="IPR036264">
    <property type="entry name" value="Bact_exopeptidase_dim_dom"/>
</dbReference>
<comment type="cofactor">
    <cofactor evidence="1">
        <name>Co(2+)</name>
        <dbReference type="ChEBI" id="CHEBI:48828"/>
    </cofactor>
</comment>
<dbReference type="InterPro" id="IPR010182">
    <property type="entry name" value="ArgE/DapE"/>
</dbReference>
<dbReference type="NCBIfam" id="NF006365">
    <property type="entry name" value="PRK08588.1"/>
    <property type="match status" value="1"/>
</dbReference>
<dbReference type="PANTHER" id="PTHR43808:SF8">
    <property type="entry name" value="PEPTIDASE M20 DIMERISATION DOMAIN-CONTAINING PROTEIN"/>
    <property type="match status" value="1"/>
</dbReference>
<accession>A0A0R2K1H5</accession>
<dbReference type="SUPFAM" id="SSF53187">
    <property type="entry name" value="Zn-dependent exopeptidases"/>
    <property type="match status" value="1"/>
</dbReference>
<dbReference type="Gene3D" id="3.30.70.360">
    <property type="match status" value="1"/>
</dbReference>
<dbReference type="UniPathway" id="UPA00034">
    <property type="reaction ID" value="UER00021"/>
</dbReference>
<keyword evidence="11" id="KW-0220">Diaminopimelate biosynthesis</keyword>
<evidence type="ECO:0000256" key="5">
    <source>
        <dbReference type="ARBA" id="ARBA00011921"/>
    </source>
</evidence>
<keyword evidence="7" id="KW-0028">Amino-acid biosynthesis</keyword>
<dbReference type="PATRIC" id="fig|89059.3.peg.2345"/>
<evidence type="ECO:0000256" key="1">
    <source>
        <dbReference type="ARBA" id="ARBA00001941"/>
    </source>
</evidence>
<keyword evidence="9" id="KW-0378">Hydrolase</keyword>
<dbReference type="InterPro" id="IPR050072">
    <property type="entry name" value="Peptidase_M20A"/>
</dbReference>
<keyword evidence="10" id="KW-0862">Zinc</keyword>
<feature type="domain" description="Peptidase M20 dimerisation" evidence="15">
    <location>
        <begin position="175"/>
        <end position="280"/>
    </location>
</feature>
<gene>
    <name evidence="16" type="ORF">IV43_GL002224</name>
</gene>
<dbReference type="PANTHER" id="PTHR43808">
    <property type="entry name" value="ACETYLORNITHINE DEACETYLASE"/>
    <property type="match status" value="1"/>
</dbReference>
<comment type="pathway">
    <text evidence="3">Amino-acid biosynthesis; L-lysine biosynthesis via DAP pathway; LL-2,6-diaminopimelate from (S)-tetrahydrodipicolinate (succinylase route): step 3/3.</text>
</comment>
<evidence type="ECO:0000256" key="11">
    <source>
        <dbReference type="ARBA" id="ARBA00022915"/>
    </source>
</evidence>
<comment type="catalytic activity">
    <reaction evidence="14">
        <text>N-succinyl-(2S,6S)-2,6-diaminopimelate + H2O = (2S,6S)-2,6-diaminopimelate + succinate</text>
        <dbReference type="Rhea" id="RHEA:22608"/>
        <dbReference type="ChEBI" id="CHEBI:15377"/>
        <dbReference type="ChEBI" id="CHEBI:30031"/>
        <dbReference type="ChEBI" id="CHEBI:57609"/>
        <dbReference type="ChEBI" id="CHEBI:58087"/>
        <dbReference type="EC" id="3.5.1.18"/>
    </reaction>
</comment>
<protein>
    <recommendedName>
        <fullName evidence="6">Probable succinyl-diaminopimelate desuccinylase</fullName>
        <ecNumber evidence="5">3.5.1.18</ecNumber>
    </recommendedName>
</protein>
<evidence type="ECO:0000256" key="6">
    <source>
        <dbReference type="ARBA" id="ARBA00016853"/>
    </source>
</evidence>
<dbReference type="Pfam" id="PF07687">
    <property type="entry name" value="M20_dimer"/>
    <property type="match status" value="1"/>
</dbReference>
<dbReference type="Proteomes" id="UP000051491">
    <property type="component" value="Unassembled WGS sequence"/>
</dbReference>
<evidence type="ECO:0000256" key="3">
    <source>
        <dbReference type="ARBA" id="ARBA00005130"/>
    </source>
</evidence>
<evidence type="ECO:0000256" key="2">
    <source>
        <dbReference type="ARBA" id="ARBA00001947"/>
    </source>
</evidence>
<dbReference type="GO" id="GO:0009089">
    <property type="term" value="P:lysine biosynthetic process via diaminopimelate"/>
    <property type="evidence" value="ECO:0007669"/>
    <property type="project" value="UniProtKB-UniPathway"/>
</dbReference>